<reference evidence="1" key="1">
    <citation type="submission" date="2023-11" db="EMBL/GenBank/DDBJ databases">
        <authorList>
            <person name="De Vega J J."/>
            <person name="De Vega J J."/>
        </authorList>
    </citation>
    <scope>NUCLEOTIDE SEQUENCE</scope>
</reference>
<accession>A0AAD2HR79</accession>
<comment type="caution">
    <text evidence="1">The sequence shown here is derived from an EMBL/GenBank/DDBJ whole genome shotgun (WGS) entry which is preliminary data.</text>
</comment>
<proteinExistence type="predicted"/>
<protein>
    <submittedName>
        <fullName evidence="1">Uncharacterized protein</fullName>
    </submittedName>
</protein>
<feature type="non-terminal residue" evidence="1">
    <location>
        <position position="100"/>
    </location>
</feature>
<dbReference type="AlphaFoldDB" id="A0AAD2HR79"/>
<evidence type="ECO:0000313" key="1">
    <source>
        <dbReference type="EMBL" id="CAK5278672.1"/>
    </source>
</evidence>
<sequence length="100" mass="11735">CFQTRMKRLYSGKTRCSRSRICTRERLLPSCRSLPSPSTNARRNARARAKELLPAADPSQRDYVWDCHPFFVWRAHGWAAFRNEVCDVCVDEMRHRHAAL</sequence>
<gene>
    <name evidence="1" type="ORF">MYCIT1_LOCUS28160</name>
</gene>
<dbReference type="EMBL" id="CAVNYO010000424">
    <property type="protein sequence ID" value="CAK5278672.1"/>
    <property type="molecule type" value="Genomic_DNA"/>
</dbReference>
<evidence type="ECO:0000313" key="2">
    <source>
        <dbReference type="Proteomes" id="UP001295794"/>
    </source>
</evidence>
<dbReference type="Proteomes" id="UP001295794">
    <property type="component" value="Unassembled WGS sequence"/>
</dbReference>
<organism evidence="1 2">
    <name type="scientific">Mycena citricolor</name>
    <dbReference type="NCBI Taxonomy" id="2018698"/>
    <lineage>
        <taxon>Eukaryota</taxon>
        <taxon>Fungi</taxon>
        <taxon>Dikarya</taxon>
        <taxon>Basidiomycota</taxon>
        <taxon>Agaricomycotina</taxon>
        <taxon>Agaricomycetes</taxon>
        <taxon>Agaricomycetidae</taxon>
        <taxon>Agaricales</taxon>
        <taxon>Marasmiineae</taxon>
        <taxon>Mycenaceae</taxon>
        <taxon>Mycena</taxon>
    </lineage>
</organism>
<keyword evidence="2" id="KW-1185">Reference proteome</keyword>
<name>A0AAD2HR79_9AGAR</name>
<feature type="non-terminal residue" evidence="1">
    <location>
        <position position="1"/>
    </location>
</feature>